<dbReference type="PANTHER" id="PTHR46444">
    <property type="entry name" value="DCD (DEVELOPMENT AND CELL DEATH) DOMAIN PROTEIN-RELATED"/>
    <property type="match status" value="1"/>
</dbReference>
<evidence type="ECO:0000313" key="4">
    <source>
        <dbReference type="Proteomes" id="UP001603857"/>
    </source>
</evidence>
<dbReference type="PROSITE" id="PS51222">
    <property type="entry name" value="DCD"/>
    <property type="match status" value="1"/>
</dbReference>
<dbReference type="Pfam" id="PF10539">
    <property type="entry name" value="Dev_Cell_Death"/>
    <property type="match status" value="1"/>
</dbReference>
<keyword evidence="4" id="KW-1185">Reference proteome</keyword>
<dbReference type="SMART" id="SM00767">
    <property type="entry name" value="DCD"/>
    <property type="match status" value="1"/>
</dbReference>
<reference evidence="3 4" key="1">
    <citation type="submission" date="2024-08" db="EMBL/GenBank/DDBJ databases">
        <title>Insights into the chromosomal genome structure of Flemingia macrophylla.</title>
        <authorList>
            <person name="Ding Y."/>
            <person name="Zhao Y."/>
            <person name="Bi W."/>
            <person name="Wu M."/>
            <person name="Zhao G."/>
            <person name="Gong Y."/>
            <person name="Li W."/>
            <person name="Zhang P."/>
        </authorList>
    </citation>
    <scope>NUCLEOTIDE SEQUENCE [LARGE SCALE GENOMIC DNA]</scope>
    <source>
        <strain evidence="3">DYQJB</strain>
        <tissue evidence="3">Leaf</tissue>
    </source>
</reference>
<protein>
    <recommendedName>
        <fullName evidence="2">DCD domain-containing protein</fullName>
    </recommendedName>
</protein>
<evidence type="ECO:0000259" key="2">
    <source>
        <dbReference type="PROSITE" id="PS51222"/>
    </source>
</evidence>
<dbReference type="Proteomes" id="UP001603857">
    <property type="component" value="Unassembled WGS sequence"/>
</dbReference>
<gene>
    <name evidence="3" type="ORF">Fmac_018628</name>
</gene>
<sequence>MSSEDSYKRKDVSGHFPKYGAIFMSNRSTFKECLEKRLLGLPGSFCSFVRCVKAGMILFLFEFEERKLYGIFEAISDGGFNIVPHAYISSGRKFPAQVKFTTIWNCDPLFKDEFRDALQDNYFDTYKFNFGLSKDQIQSLLWLFDLKRLKIPKSLHRRKKRRSRVQDNKSIEAGLKKGRLTEIQIPERKQNMDHDISLISGTEVERFSLSFYSCRVSESTHFPDDSYDPEHPGFYHMEGSGAHSATSHDSLELVALHRKEGNSNISAKDSEDYIPLSLSDHSDSEEEWVDFSEGSVLKQIELGTLVGNQVSSIPIPQFAHGNILSNKGYNEIKTEHPCASTHGCPRHRADDSGNAGLPLSDKRNSKSENGKSHFKSVQSKVVYSNKSKERSSVFSRLNFSSKYSALKNKNDGWGKLVNDMSIVKHRDHEECEKKKKVTQQKHEVGDCNMNRRTSVFLRLTRGSDAGVQPVHCMTELEEGTSEWKKGKEKK</sequence>
<accession>A0ABD1M5I1</accession>
<feature type="domain" description="DCD" evidence="2">
    <location>
        <begin position="16"/>
        <end position="146"/>
    </location>
</feature>
<dbReference type="InterPro" id="IPR013989">
    <property type="entry name" value="Dev_and_cell_death_domain"/>
</dbReference>
<name>A0ABD1M5I1_9FABA</name>
<evidence type="ECO:0000256" key="1">
    <source>
        <dbReference type="SAM" id="MobiDB-lite"/>
    </source>
</evidence>
<dbReference type="EMBL" id="JBGMDY010000006">
    <property type="protein sequence ID" value="KAL2331047.1"/>
    <property type="molecule type" value="Genomic_DNA"/>
</dbReference>
<dbReference type="AlphaFoldDB" id="A0ABD1M5I1"/>
<evidence type="ECO:0000313" key="3">
    <source>
        <dbReference type="EMBL" id="KAL2331047.1"/>
    </source>
</evidence>
<feature type="compositionally biased region" description="Basic and acidic residues" evidence="1">
    <location>
        <begin position="360"/>
        <end position="371"/>
    </location>
</feature>
<comment type="caution">
    <text evidence="3">The sequence shown here is derived from an EMBL/GenBank/DDBJ whole genome shotgun (WGS) entry which is preliminary data.</text>
</comment>
<feature type="region of interest" description="Disordered" evidence="1">
    <location>
        <begin position="338"/>
        <end position="376"/>
    </location>
</feature>
<proteinExistence type="predicted"/>
<dbReference type="PANTHER" id="PTHR46444:SF9">
    <property type="entry name" value="DCD (DEVELOPMENT AND CELL DEATH) DOMAIN PROTEIN"/>
    <property type="match status" value="1"/>
</dbReference>
<organism evidence="3 4">
    <name type="scientific">Flemingia macrophylla</name>
    <dbReference type="NCBI Taxonomy" id="520843"/>
    <lineage>
        <taxon>Eukaryota</taxon>
        <taxon>Viridiplantae</taxon>
        <taxon>Streptophyta</taxon>
        <taxon>Embryophyta</taxon>
        <taxon>Tracheophyta</taxon>
        <taxon>Spermatophyta</taxon>
        <taxon>Magnoliopsida</taxon>
        <taxon>eudicotyledons</taxon>
        <taxon>Gunneridae</taxon>
        <taxon>Pentapetalae</taxon>
        <taxon>rosids</taxon>
        <taxon>fabids</taxon>
        <taxon>Fabales</taxon>
        <taxon>Fabaceae</taxon>
        <taxon>Papilionoideae</taxon>
        <taxon>50 kb inversion clade</taxon>
        <taxon>NPAAA clade</taxon>
        <taxon>indigoferoid/millettioid clade</taxon>
        <taxon>Phaseoleae</taxon>
        <taxon>Flemingia</taxon>
    </lineage>
</organism>